<proteinExistence type="inferred from homology"/>
<evidence type="ECO:0000256" key="5">
    <source>
        <dbReference type="ARBA" id="ARBA00022980"/>
    </source>
</evidence>
<feature type="region of interest" description="Disordered" evidence="9">
    <location>
        <begin position="49"/>
        <end position="87"/>
    </location>
</feature>
<evidence type="ECO:0000256" key="6">
    <source>
        <dbReference type="ARBA" id="ARBA00023274"/>
    </source>
</evidence>
<dbReference type="InterPro" id="IPR002136">
    <property type="entry name" value="Ribosomal_uL4"/>
</dbReference>
<reference evidence="10" key="1">
    <citation type="journal article" date="2019" name="Mol. Phylogenet. Evol.">
        <title>Morphological evolution and classification of the red algal order Ceramiales inferred using plastid phylogenomics.</title>
        <authorList>
            <person name="Diaz-Tapia P."/>
            <person name="Pasella M.M."/>
            <person name="Verbruggen H."/>
            <person name="Maggs C.A."/>
        </authorList>
    </citation>
    <scope>NUCLEOTIDE SEQUENCE</scope>
    <source>
        <strain evidence="10">TZ0704</strain>
    </source>
</reference>
<feature type="compositionally biased region" description="Basic residues" evidence="9">
    <location>
        <begin position="67"/>
        <end position="78"/>
    </location>
</feature>
<dbReference type="SUPFAM" id="SSF52166">
    <property type="entry name" value="Ribosomal protein L4"/>
    <property type="match status" value="1"/>
</dbReference>
<dbReference type="HAMAP" id="MF_01328_B">
    <property type="entry name" value="Ribosomal_uL4_B"/>
    <property type="match status" value="1"/>
</dbReference>
<sequence>MKKKIITYFIKSHNNINEIIGEKKISLSINEKNDKQMYIIHKVLKKQLNERRQGNAHTKTRSEVRGGGRKPWKQKGTGRARAGSTRSPLWRGGGVIFGPRSKIYNTKINKKEKILAIQTLIYNKLKNTIVVDSFLNDLYTPKTQNVVKKLKDIGINTKENLQTLLIVNQKNNALYLSIRNLPKLELINVNNINLLSLIKANRILITSDALNTINKIYDKSNKQK</sequence>
<evidence type="ECO:0000256" key="2">
    <source>
        <dbReference type="ARBA" id="ARBA00010528"/>
    </source>
</evidence>
<gene>
    <name evidence="10" type="primary">rpl4</name>
</gene>
<organism evidence="10">
    <name type="scientific">Dictyurus purpurascens</name>
    <dbReference type="NCBI Taxonomy" id="189649"/>
    <lineage>
        <taxon>Eukaryota</taxon>
        <taxon>Rhodophyta</taxon>
        <taxon>Florideophyceae</taxon>
        <taxon>Rhodymeniophycidae</taxon>
        <taxon>Ceramiales</taxon>
        <taxon>Dasyaceae</taxon>
        <taxon>Dictyurus</taxon>
    </lineage>
</organism>
<dbReference type="AlphaFoldDB" id="A0A4D6WSI9"/>
<keyword evidence="5 10" id="KW-0689">Ribosomal protein</keyword>
<dbReference type="GO" id="GO:0003735">
    <property type="term" value="F:structural constituent of ribosome"/>
    <property type="evidence" value="ECO:0007669"/>
    <property type="project" value="InterPro"/>
</dbReference>
<dbReference type="GO" id="GO:0019843">
    <property type="term" value="F:rRNA binding"/>
    <property type="evidence" value="ECO:0007669"/>
    <property type="project" value="UniProtKB-KW"/>
</dbReference>
<evidence type="ECO:0000256" key="7">
    <source>
        <dbReference type="ARBA" id="ARBA00035208"/>
    </source>
</evidence>
<accession>A0A4D6WSI9</accession>
<evidence type="ECO:0000256" key="3">
    <source>
        <dbReference type="ARBA" id="ARBA00022730"/>
    </source>
</evidence>
<name>A0A4D6WSI9_9FLOR</name>
<dbReference type="EMBL" id="MK814652">
    <property type="protein sequence ID" value="QCI06363.1"/>
    <property type="molecule type" value="Genomic_DNA"/>
</dbReference>
<dbReference type="InterPro" id="IPR023574">
    <property type="entry name" value="Ribosomal_uL4_dom_sf"/>
</dbReference>
<keyword evidence="6" id="KW-0687">Ribonucleoprotein</keyword>
<evidence type="ECO:0000256" key="8">
    <source>
        <dbReference type="ARBA" id="ARBA00035387"/>
    </source>
</evidence>
<comment type="function">
    <text evidence="1">Probably binds the 23S rRNA.</text>
</comment>
<protein>
    <recommendedName>
        <fullName evidence="7">Large ribosomal subunit protein uL4c</fullName>
    </recommendedName>
    <alternativeName>
        <fullName evidence="8">50S ribosomal protein L4, chloroplastic</fullName>
    </alternativeName>
</protein>
<comment type="similarity">
    <text evidence="2">Belongs to the universal ribosomal protein uL4 family.</text>
</comment>
<dbReference type="PANTHER" id="PTHR10746:SF17">
    <property type="entry name" value="LARGE RIBOSOMAL SUBUNIT PROTEIN UL4C"/>
    <property type="match status" value="1"/>
</dbReference>
<keyword evidence="4" id="KW-0694">RNA-binding</keyword>
<reference evidence="10" key="2">
    <citation type="submission" date="2019-04" db="EMBL/GenBank/DDBJ databases">
        <authorList>
            <person name="Pasella M."/>
        </authorList>
    </citation>
    <scope>NUCLEOTIDE SEQUENCE</scope>
    <source>
        <strain evidence="10">TZ0704</strain>
    </source>
</reference>
<dbReference type="Gene3D" id="3.40.1370.10">
    <property type="match status" value="1"/>
</dbReference>
<dbReference type="GO" id="GO:0006412">
    <property type="term" value="P:translation"/>
    <property type="evidence" value="ECO:0007669"/>
    <property type="project" value="InterPro"/>
</dbReference>
<evidence type="ECO:0000313" key="10">
    <source>
        <dbReference type="EMBL" id="QCI06363.1"/>
    </source>
</evidence>
<dbReference type="Pfam" id="PF00573">
    <property type="entry name" value="Ribosomal_L4"/>
    <property type="match status" value="1"/>
</dbReference>
<dbReference type="GO" id="GO:0005840">
    <property type="term" value="C:ribosome"/>
    <property type="evidence" value="ECO:0007669"/>
    <property type="project" value="UniProtKB-KW"/>
</dbReference>
<geneLocation type="plastid" evidence="10"/>
<evidence type="ECO:0000256" key="4">
    <source>
        <dbReference type="ARBA" id="ARBA00022884"/>
    </source>
</evidence>
<evidence type="ECO:0000256" key="1">
    <source>
        <dbReference type="ARBA" id="ARBA00004083"/>
    </source>
</evidence>
<keyword evidence="3" id="KW-0699">rRNA-binding</keyword>
<dbReference type="GO" id="GO:1990904">
    <property type="term" value="C:ribonucleoprotein complex"/>
    <property type="evidence" value="ECO:0007669"/>
    <property type="project" value="UniProtKB-KW"/>
</dbReference>
<dbReference type="NCBIfam" id="TIGR03953">
    <property type="entry name" value="rplD_bact"/>
    <property type="match status" value="1"/>
</dbReference>
<dbReference type="InterPro" id="IPR013005">
    <property type="entry name" value="Ribosomal_uL4-like"/>
</dbReference>
<keyword evidence="10" id="KW-0934">Plastid</keyword>
<dbReference type="PANTHER" id="PTHR10746">
    <property type="entry name" value="50S RIBOSOMAL PROTEIN L4"/>
    <property type="match status" value="1"/>
</dbReference>
<evidence type="ECO:0000256" key="9">
    <source>
        <dbReference type="SAM" id="MobiDB-lite"/>
    </source>
</evidence>